<dbReference type="GO" id="GO:0005092">
    <property type="term" value="F:GDP-dissociation inhibitor activity"/>
    <property type="evidence" value="ECO:0007669"/>
    <property type="project" value="InterPro"/>
</dbReference>
<accession>A0A1Y1X152</accession>
<evidence type="ECO:0000256" key="3">
    <source>
        <dbReference type="ARBA" id="ARBA00022468"/>
    </source>
</evidence>
<feature type="compositionally biased region" description="Basic and acidic residues" evidence="6">
    <location>
        <begin position="571"/>
        <end position="581"/>
    </location>
</feature>
<dbReference type="Gene3D" id="1.10.405.10">
    <property type="entry name" value="Guanine Nucleotide Dissociation Inhibitor, domain 1"/>
    <property type="match status" value="1"/>
</dbReference>
<organism evidence="7 8">
    <name type="scientific">Anaeromyces robustus</name>
    <dbReference type="NCBI Taxonomy" id="1754192"/>
    <lineage>
        <taxon>Eukaryota</taxon>
        <taxon>Fungi</taxon>
        <taxon>Fungi incertae sedis</taxon>
        <taxon>Chytridiomycota</taxon>
        <taxon>Chytridiomycota incertae sedis</taxon>
        <taxon>Neocallimastigomycetes</taxon>
        <taxon>Neocallimastigales</taxon>
        <taxon>Neocallimastigaceae</taxon>
        <taxon>Anaeromyces</taxon>
    </lineage>
</organism>
<comment type="similarity">
    <text evidence="2 5">Belongs to the Rab GDI family.</text>
</comment>
<dbReference type="PANTHER" id="PTHR11787">
    <property type="entry name" value="RAB GDP-DISSOCIATION INHIBITOR"/>
    <property type="match status" value="1"/>
</dbReference>
<feature type="compositionally biased region" description="Acidic residues" evidence="6">
    <location>
        <begin position="556"/>
        <end position="570"/>
    </location>
</feature>
<dbReference type="SUPFAM" id="SSF54373">
    <property type="entry name" value="FAD-linked reductases, C-terminal domain"/>
    <property type="match status" value="1"/>
</dbReference>
<dbReference type="InterPro" id="IPR001738">
    <property type="entry name" value="Rab_escort"/>
</dbReference>
<keyword evidence="3 5" id="KW-0343">GTPase activation</keyword>
<keyword evidence="8" id="KW-1185">Reference proteome</keyword>
<dbReference type="GO" id="GO:0016192">
    <property type="term" value="P:vesicle-mediated transport"/>
    <property type="evidence" value="ECO:0007669"/>
    <property type="project" value="TreeGrafter"/>
</dbReference>
<dbReference type="Pfam" id="PF00996">
    <property type="entry name" value="GDI"/>
    <property type="match status" value="2"/>
</dbReference>
<comment type="subcellular location">
    <subcellularLocation>
        <location evidence="1 5">Cytoplasm</location>
    </subcellularLocation>
</comment>
<evidence type="ECO:0000256" key="2">
    <source>
        <dbReference type="ARBA" id="ARBA00005593"/>
    </source>
</evidence>
<dbReference type="Gene3D" id="3.30.519.10">
    <property type="entry name" value="Guanine Nucleotide Dissociation Inhibitor, domain 2"/>
    <property type="match status" value="1"/>
</dbReference>
<gene>
    <name evidence="7" type="ORF">BCR32DRAFT_294649</name>
</gene>
<dbReference type="Gene3D" id="3.50.50.60">
    <property type="entry name" value="FAD/NAD(P)-binding domain"/>
    <property type="match status" value="1"/>
</dbReference>
<dbReference type="SUPFAM" id="SSF51905">
    <property type="entry name" value="FAD/NAD(P)-binding domain"/>
    <property type="match status" value="1"/>
</dbReference>
<dbReference type="AlphaFoldDB" id="A0A1Y1X152"/>
<dbReference type="InterPro" id="IPR018203">
    <property type="entry name" value="GDP_dissociation_inhibitor"/>
</dbReference>
<dbReference type="PANTHER" id="PTHR11787:SF4">
    <property type="entry name" value="CHM, RAB ESCORT PROTEIN 1"/>
    <property type="match status" value="1"/>
</dbReference>
<sequence length="602" mass="70133">MEDIKTHYDYIILGTGIQESILASALSRNKRSVLHIDGNEFYGGNECSFNFKEFLEWIMAVKNNTQSKDTINKFYDTYRDINVNILSGYTSKTNETETEGTNINKFTQQNNQTVEEFIKQTQNSFEDKLVLLKELIKDNRQYYISLLPKMAYCRGPFIDLLVKAGLGNYLEFRSMEKTFIYNNNKFEHVPCTKEDVFNSKQIKVIEKRKLMKFLTFVMGYRLEPEAYAEYKDKPYSEYIKTYKLDPKLQQVILQAINDSDEGLNDATTEEGLKSTYKYLKSLGKWGNSPLICPLYGGGSEISQAFCRSCAVYGGVYMLGQTINSLEYKDNQYHLSCEYNFTSDHLISSIDYLKDTSDIETEDYYKAIIITDRSLQKDVDISIYVIPPNSINNNKNRILLIQQGYEANCCPKSKYIVYLCVKATNSSKEELENVIHQLFDDKIEENEAEKEKETENNDKEEEEKEEDNEDEEDDDDEDDEDEDDDEEESIVKPKAYLTVTFTQSIRKQKESKFKNSDSLIVINDVLPGLAMEESIESSLSIFRQLCPEVKEIYTEPKEEEEEEVKENEEEVKEDKEEVKEDEVKEEEENKNEINDEKEKKDEN</sequence>
<dbReference type="PRINTS" id="PR00891">
    <property type="entry name" value="RABGDIREP"/>
</dbReference>
<reference evidence="7 8" key="1">
    <citation type="submission" date="2016-08" db="EMBL/GenBank/DDBJ databases">
        <title>A Parts List for Fungal Cellulosomes Revealed by Comparative Genomics.</title>
        <authorList>
            <consortium name="DOE Joint Genome Institute"/>
            <person name="Haitjema C.H."/>
            <person name="Gilmore S.P."/>
            <person name="Henske J.K."/>
            <person name="Solomon K.V."/>
            <person name="De Groot R."/>
            <person name="Kuo A."/>
            <person name="Mondo S.J."/>
            <person name="Salamov A.A."/>
            <person name="Labutti K."/>
            <person name="Zhao Z."/>
            <person name="Chiniquy J."/>
            <person name="Barry K."/>
            <person name="Brewer H.M."/>
            <person name="Purvine S.O."/>
            <person name="Wright A.T."/>
            <person name="Boxma B."/>
            <person name="Van Alen T."/>
            <person name="Hackstein J.H."/>
            <person name="Baker S.E."/>
            <person name="Grigoriev I.V."/>
            <person name="O'Malley M.A."/>
        </authorList>
    </citation>
    <scope>NUCLEOTIDE SEQUENCE [LARGE SCALE GENOMIC DNA]</scope>
    <source>
        <strain evidence="7 8">S4</strain>
    </source>
</reference>
<dbReference type="GO" id="GO:0005829">
    <property type="term" value="C:cytosol"/>
    <property type="evidence" value="ECO:0007669"/>
    <property type="project" value="TreeGrafter"/>
</dbReference>
<feature type="region of interest" description="Disordered" evidence="6">
    <location>
        <begin position="552"/>
        <end position="602"/>
    </location>
</feature>
<comment type="caution">
    <text evidence="7">The sequence shown here is derived from an EMBL/GenBank/DDBJ whole genome shotgun (WGS) entry which is preliminary data.</text>
</comment>
<keyword evidence="7" id="KW-0808">Transferase</keyword>
<feature type="region of interest" description="Disordered" evidence="6">
    <location>
        <begin position="441"/>
        <end position="494"/>
    </location>
</feature>
<dbReference type="GO" id="GO:0007264">
    <property type="term" value="P:small GTPase-mediated signal transduction"/>
    <property type="evidence" value="ECO:0007669"/>
    <property type="project" value="InterPro"/>
</dbReference>
<dbReference type="InterPro" id="IPR036188">
    <property type="entry name" value="FAD/NAD-bd_sf"/>
</dbReference>
<evidence type="ECO:0000313" key="8">
    <source>
        <dbReference type="Proteomes" id="UP000193944"/>
    </source>
</evidence>
<evidence type="ECO:0000256" key="5">
    <source>
        <dbReference type="PIRNR" id="PIRNR016550"/>
    </source>
</evidence>
<evidence type="ECO:0000256" key="1">
    <source>
        <dbReference type="ARBA" id="ARBA00004496"/>
    </source>
</evidence>
<reference evidence="7 8" key="2">
    <citation type="submission" date="2016-08" db="EMBL/GenBank/DDBJ databases">
        <title>Pervasive Adenine N6-methylation of Active Genes in Fungi.</title>
        <authorList>
            <consortium name="DOE Joint Genome Institute"/>
            <person name="Mondo S.J."/>
            <person name="Dannebaum R.O."/>
            <person name="Kuo R.C."/>
            <person name="Labutti K."/>
            <person name="Haridas S."/>
            <person name="Kuo A."/>
            <person name="Salamov A."/>
            <person name="Ahrendt S.R."/>
            <person name="Lipzen A."/>
            <person name="Sullivan W."/>
            <person name="Andreopoulos W.B."/>
            <person name="Clum A."/>
            <person name="Lindquist E."/>
            <person name="Daum C."/>
            <person name="Ramamoorthy G.K."/>
            <person name="Gryganskyi A."/>
            <person name="Culley D."/>
            <person name="Magnuson J.K."/>
            <person name="James T.Y."/>
            <person name="O'Malley M.A."/>
            <person name="Stajich J.E."/>
            <person name="Spatafora J.W."/>
            <person name="Visel A."/>
            <person name="Grigoriev I.V."/>
        </authorList>
    </citation>
    <scope>NUCLEOTIDE SEQUENCE [LARGE SCALE GENOMIC DNA]</scope>
    <source>
        <strain evidence="7 8">S4</strain>
    </source>
</reference>
<dbReference type="STRING" id="1754192.A0A1Y1X152"/>
<dbReference type="OrthoDB" id="2143061at2759"/>
<evidence type="ECO:0000256" key="6">
    <source>
        <dbReference type="SAM" id="MobiDB-lite"/>
    </source>
</evidence>
<name>A0A1Y1X152_9FUNG</name>
<dbReference type="EMBL" id="MCFG01000188">
    <property type="protein sequence ID" value="ORX79064.1"/>
    <property type="molecule type" value="Genomic_DNA"/>
</dbReference>
<keyword evidence="4 5" id="KW-0963">Cytoplasm</keyword>
<dbReference type="GO" id="GO:0005968">
    <property type="term" value="C:Rab-protein geranylgeranyltransferase complex"/>
    <property type="evidence" value="ECO:0007669"/>
    <property type="project" value="TreeGrafter"/>
</dbReference>
<dbReference type="FunFam" id="1.10.405.10:FF:000003">
    <property type="entry name" value="Rab proteins geranylgeranyltransferase component A"/>
    <property type="match status" value="1"/>
</dbReference>
<dbReference type="PIRSF" id="PIRSF016550">
    <property type="entry name" value="Rab_ger_ger_transf_A_euk"/>
    <property type="match status" value="1"/>
</dbReference>
<protein>
    <recommendedName>
        <fullName evidence="5">Rab escort protein 1</fullName>
    </recommendedName>
</protein>
<evidence type="ECO:0000256" key="4">
    <source>
        <dbReference type="ARBA" id="ARBA00022490"/>
    </source>
</evidence>
<proteinExistence type="inferred from homology"/>
<comment type="function">
    <text evidence="5">Substrate-binding subunit of the Rab geranylgeranyltransferase (GGTase) complex. Binds unprenylated Rab proteins.</text>
</comment>
<dbReference type="Proteomes" id="UP000193944">
    <property type="component" value="Unassembled WGS sequence"/>
</dbReference>
<evidence type="ECO:0000313" key="7">
    <source>
        <dbReference type="EMBL" id="ORX79064.1"/>
    </source>
</evidence>
<feature type="compositionally biased region" description="Acidic residues" evidence="6">
    <location>
        <begin position="457"/>
        <end position="487"/>
    </location>
</feature>
<dbReference type="GO" id="GO:0016740">
    <property type="term" value="F:transferase activity"/>
    <property type="evidence" value="ECO:0007669"/>
    <property type="project" value="UniProtKB-KW"/>
</dbReference>
<dbReference type="GO" id="GO:0005634">
    <property type="term" value="C:nucleus"/>
    <property type="evidence" value="ECO:0007669"/>
    <property type="project" value="TreeGrafter"/>
</dbReference>
<feature type="compositionally biased region" description="Basic and acidic residues" evidence="6">
    <location>
        <begin position="589"/>
        <end position="602"/>
    </location>
</feature>